<sequence length="433" mass="47562">MVDRSLSFARDPADLDTNVLRDIALEAGADDVGFVSLDDPALDDQRGDILAAFPFARTLISFVLRMNRENIRSPARSVANLEFHHAADDCDEVARTIAHSLEARGVRAAYPSMGFPMEASRWPRKMWIIAHKPVAVAAGLGRMGVHRNVIHPKFGNFILLGTVVVDIELEARATPLDFNPCFECKLCVAACPTGAIAPDGHFDFGACYTHNYREFMGGFGEWAETIADAKSARAYRAKVSDAETVSMWQSLAFGPNYKAAYCMAVCPAGADVIGAYQADKKRYLQEIVDPLQKKAETVYVVADSDAEVYVGRRFPAKTPKRVGSTPRPVTIEGFLSGLRLFFQRGKSTGLDAVYHFVFTGADRRSATIVIANKTLSVDDGLVGDSRLLVTADSETWLRFVRKETSLVWALLSGKIRLRGDPRLLLAFGRCFPG</sequence>
<proteinExistence type="predicted"/>
<protein>
    <submittedName>
        <fullName evidence="5">4Fe-4S ferredoxin</fullName>
    </submittedName>
</protein>
<dbReference type="Gene3D" id="3.30.1050.10">
    <property type="entry name" value="SCP2 sterol-binding domain"/>
    <property type="match status" value="1"/>
</dbReference>
<evidence type="ECO:0000256" key="3">
    <source>
        <dbReference type="ARBA" id="ARBA00023014"/>
    </source>
</evidence>
<dbReference type="EMBL" id="CP034086">
    <property type="protein sequence ID" value="AZG78481.1"/>
    <property type="molecule type" value="Genomic_DNA"/>
</dbReference>
<keyword evidence="2" id="KW-0408">Iron</keyword>
<evidence type="ECO:0000313" key="6">
    <source>
        <dbReference type="Proteomes" id="UP000273982"/>
    </source>
</evidence>
<dbReference type="Proteomes" id="UP000273982">
    <property type="component" value="Chromosome"/>
</dbReference>
<dbReference type="SUPFAM" id="SSF55718">
    <property type="entry name" value="SCP-like"/>
    <property type="match status" value="1"/>
</dbReference>
<dbReference type="PROSITE" id="PS51379">
    <property type="entry name" value="4FE4S_FER_2"/>
    <property type="match status" value="1"/>
</dbReference>
<dbReference type="PANTHER" id="PTHR42827">
    <property type="entry name" value="IRON-SULFUR CLUSTER-BINDING PROTEIN-RELATED"/>
    <property type="match status" value="1"/>
</dbReference>
<reference evidence="5 6" key="1">
    <citation type="submission" date="2018-11" db="EMBL/GenBank/DDBJ databases">
        <title>Genome squencing of methanotrophic bacteria isolated from alkaline groundwater in Korea.</title>
        <authorList>
            <person name="Nguyen L.N."/>
        </authorList>
    </citation>
    <scope>NUCLEOTIDE SEQUENCE [LARGE SCALE GENOMIC DNA]</scope>
    <source>
        <strain evidence="5 6">GW6</strain>
    </source>
</reference>
<evidence type="ECO:0000256" key="2">
    <source>
        <dbReference type="ARBA" id="ARBA00023004"/>
    </source>
</evidence>
<evidence type="ECO:0000256" key="1">
    <source>
        <dbReference type="ARBA" id="ARBA00022723"/>
    </source>
</evidence>
<dbReference type="AlphaFoldDB" id="A0A3G8M983"/>
<evidence type="ECO:0000313" key="5">
    <source>
        <dbReference type="EMBL" id="AZG78481.1"/>
    </source>
</evidence>
<accession>A0A3G8M983</accession>
<dbReference type="InterPro" id="IPR017896">
    <property type="entry name" value="4Fe4S_Fe-S-bd"/>
</dbReference>
<organism evidence="5 6">
    <name type="scientific">Methylocystis rosea</name>
    <dbReference type="NCBI Taxonomy" id="173366"/>
    <lineage>
        <taxon>Bacteria</taxon>
        <taxon>Pseudomonadati</taxon>
        <taxon>Pseudomonadota</taxon>
        <taxon>Alphaproteobacteria</taxon>
        <taxon>Hyphomicrobiales</taxon>
        <taxon>Methylocystaceae</taxon>
        <taxon>Methylocystis</taxon>
    </lineage>
</organism>
<dbReference type="InterPro" id="IPR036527">
    <property type="entry name" value="SCP2_sterol-bd_dom_sf"/>
</dbReference>
<dbReference type="InterPro" id="IPR003033">
    <property type="entry name" value="SCP2_sterol-bd_dom"/>
</dbReference>
<name>A0A3G8M983_9HYPH</name>
<keyword evidence="3" id="KW-0411">Iron-sulfur</keyword>
<dbReference type="KEGG" id="mros:EHO51_02975"/>
<dbReference type="PANTHER" id="PTHR42827:SF1">
    <property type="entry name" value="IRON-SULFUR CLUSTER-BINDING PROTEIN"/>
    <property type="match status" value="1"/>
</dbReference>
<dbReference type="GO" id="GO:0051536">
    <property type="term" value="F:iron-sulfur cluster binding"/>
    <property type="evidence" value="ECO:0007669"/>
    <property type="project" value="UniProtKB-KW"/>
</dbReference>
<dbReference type="Gene3D" id="3.30.70.20">
    <property type="match status" value="1"/>
</dbReference>
<dbReference type="InterPro" id="IPR017900">
    <property type="entry name" value="4Fe4S_Fe_S_CS"/>
</dbReference>
<gene>
    <name evidence="5" type="ORF">EHO51_02975</name>
</gene>
<keyword evidence="1" id="KW-0479">Metal-binding</keyword>
<evidence type="ECO:0000259" key="4">
    <source>
        <dbReference type="PROSITE" id="PS51379"/>
    </source>
</evidence>
<feature type="domain" description="4Fe-4S ferredoxin-type" evidence="4">
    <location>
        <begin position="172"/>
        <end position="201"/>
    </location>
</feature>
<dbReference type="GO" id="GO:0046872">
    <property type="term" value="F:metal ion binding"/>
    <property type="evidence" value="ECO:0007669"/>
    <property type="project" value="UniProtKB-KW"/>
</dbReference>
<dbReference type="SUPFAM" id="SSF46548">
    <property type="entry name" value="alpha-helical ferredoxin"/>
    <property type="match status" value="1"/>
</dbReference>
<dbReference type="PROSITE" id="PS00198">
    <property type="entry name" value="4FE4S_FER_1"/>
    <property type="match status" value="1"/>
</dbReference>
<dbReference type="Pfam" id="PF02036">
    <property type="entry name" value="SCP2"/>
    <property type="match status" value="1"/>
</dbReference>